<dbReference type="PROSITE" id="PS51194">
    <property type="entry name" value="HELICASE_CTER"/>
    <property type="match status" value="1"/>
</dbReference>
<dbReference type="AlphaFoldDB" id="A0A023UE97"/>
<dbReference type="Gene3D" id="3.40.50.10810">
    <property type="entry name" value="Tandem AAA-ATPase domain"/>
    <property type="match status" value="1"/>
</dbReference>
<gene>
    <name evidence="3" type="ORF">SHP0104</name>
</gene>
<dbReference type="InterPro" id="IPR027417">
    <property type="entry name" value="P-loop_NTPase"/>
</dbReference>
<dbReference type="PANTHER" id="PTHR45629:SF7">
    <property type="entry name" value="DNA EXCISION REPAIR PROTEIN ERCC-6-RELATED"/>
    <property type="match status" value="1"/>
</dbReference>
<dbReference type="RefSeq" id="WP_103415989.1">
    <property type="nucleotide sequence ID" value="NZ_CAJCHA010000049.1"/>
</dbReference>
<dbReference type="Pfam" id="PF00176">
    <property type="entry name" value="SNF2-rel_dom"/>
    <property type="match status" value="1"/>
</dbReference>
<name>A0A023UE97_STAHA</name>
<evidence type="ECO:0000259" key="2">
    <source>
        <dbReference type="PROSITE" id="PS51194"/>
    </source>
</evidence>
<dbReference type="InterPro" id="IPR038718">
    <property type="entry name" value="SNF2-like_sf"/>
</dbReference>
<evidence type="ECO:0000313" key="3">
    <source>
        <dbReference type="EMBL" id="AHX99813.1"/>
    </source>
</evidence>
<dbReference type="SMART" id="SM00487">
    <property type="entry name" value="DEXDc"/>
    <property type="match status" value="1"/>
</dbReference>
<organism evidence="3">
    <name type="scientific">Staphylococcus haemolyticus</name>
    <dbReference type="NCBI Taxonomy" id="1283"/>
    <lineage>
        <taxon>Bacteria</taxon>
        <taxon>Bacillati</taxon>
        <taxon>Bacillota</taxon>
        <taxon>Bacilli</taxon>
        <taxon>Bacillales</taxon>
        <taxon>Staphylococcaceae</taxon>
        <taxon>Staphylococcus</taxon>
    </lineage>
</organism>
<dbReference type="InterPro" id="IPR001650">
    <property type="entry name" value="Helicase_C-like"/>
</dbReference>
<feature type="domain" description="Helicase C-terminal" evidence="2">
    <location>
        <begin position="449"/>
        <end position="614"/>
    </location>
</feature>
<proteinExistence type="predicted"/>
<dbReference type="Gene3D" id="3.40.50.300">
    <property type="entry name" value="P-loop containing nucleotide triphosphate hydrolases"/>
    <property type="match status" value="1"/>
</dbReference>
<dbReference type="EMBL" id="KF006347">
    <property type="protein sequence ID" value="AHX99813.1"/>
    <property type="molecule type" value="Genomic_DNA"/>
</dbReference>
<evidence type="ECO:0000259" key="1">
    <source>
        <dbReference type="PROSITE" id="PS51192"/>
    </source>
</evidence>
<reference evidence="3" key="2">
    <citation type="journal article" date="2014" name="PLoS ONE">
        <title>Characterization of the staphylococcal cassette chromosome composite island of Staphylococcus haemolyticus SH32, a methicillin-resistant clinical isolate from China.</title>
        <authorList>
            <person name="Yu D."/>
            <person name="Pi B."/>
            <person name="Chen Y."/>
            <person name="Wang Y."/>
            <person name="Ruan Z."/>
            <person name="Otto M."/>
            <person name="Yu Y."/>
        </authorList>
    </citation>
    <scope>NUCLEOTIDE SEQUENCE</scope>
    <source>
        <strain evidence="3">SH32</strain>
    </source>
</reference>
<dbReference type="PANTHER" id="PTHR45629">
    <property type="entry name" value="SNF2/RAD54 FAMILY MEMBER"/>
    <property type="match status" value="1"/>
</dbReference>
<feature type="domain" description="Helicase ATP-binding" evidence="1">
    <location>
        <begin position="144"/>
        <end position="310"/>
    </location>
</feature>
<dbReference type="Pfam" id="PF00271">
    <property type="entry name" value="Helicase_C"/>
    <property type="match status" value="1"/>
</dbReference>
<reference evidence="3" key="1">
    <citation type="submission" date="2013-03" db="EMBL/GenBank/DDBJ databases">
        <authorList>
            <person name="Borui P."/>
            <person name="Yunsong Y."/>
        </authorList>
    </citation>
    <scope>NUCLEOTIDE SEQUENCE</scope>
    <source>
        <strain evidence="3">SH32</strain>
    </source>
</reference>
<dbReference type="GO" id="GO:0005524">
    <property type="term" value="F:ATP binding"/>
    <property type="evidence" value="ECO:0007669"/>
    <property type="project" value="InterPro"/>
</dbReference>
<dbReference type="InterPro" id="IPR014001">
    <property type="entry name" value="Helicase_ATP-bd"/>
</dbReference>
<dbReference type="InterPro" id="IPR050496">
    <property type="entry name" value="SNF2_RAD54_helicase_repair"/>
</dbReference>
<dbReference type="InterPro" id="IPR000330">
    <property type="entry name" value="SNF2_N"/>
</dbReference>
<dbReference type="PROSITE" id="PS51192">
    <property type="entry name" value="HELICASE_ATP_BIND_1"/>
    <property type="match status" value="1"/>
</dbReference>
<accession>A0A023UE97</accession>
<protein>
    <submittedName>
        <fullName evidence="3">Type III restriction enzyme, res subunit</fullName>
    </submittedName>
</protein>
<sequence>MKMKSEIQLVEVNNEFVFVDSIDNDLTNRKVQRTLKKFTSYFSDFTNYVLKADLSHLEIERLVSELNKALAKVSKPDILIDNNIKSFISKNAYAINEQRIAGLTIKENDSRWQEELSNFNNVINQEITRPLKPIQVRASFYLATMKRAANFSVPGAGKTAMMYGTFAFLSSEIKRKVDKLIVISPINAFEAWRSEFIEVFQDKRELHFMNLRDKKYNDLGKVRTDWGSANVIVLNFEAIQKYVGVLNELINDKTMIVYDEVHRIKGTNSSRASYALTLGPKSYYRYVLTGTPIPNSYQDIFNFLNILYKDEYDTYFGWNVADLQNPDPNEINDKLNPFFWRTNKNDLEVPQAENDIILCVKPSNIQIELAKAIYENESGILAIYIRLLQASTNPELLQKNINYSELGMLNDELNFDLDKALNKEEENQVKQQIYNSFDLKNVTSPKFEKGIELIENLVSQGKKVLVWGLFVGTMNKINKRLLESDINSILIYGETPKEDRVDMINNFRNGNAQVLISNPNTLGESISLHQTVHDAIYFEYNFNLTFMLQSRDRIHRLGLNNNQYTRYYYLMSEGDRAHKGFIDKAVYNRLKEKEDVMLNAIDGNTLKPMIEDDYLEDVKKIIIE</sequence>
<dbReference type="SUPFAM" id="SSF52540">
    <property type="entry name" value="P-loop containing nucleoside triphosphate hydrolases"/>
    <property type="match status" value="2"/>
</dbReference>
<dbReference type="SMART" id="SM00490">
    <property type="entry name" value="HELICc"/>
    <property type="match status" value="1"/>
</dbReference>